<dbReference type="EMBL" id="CVRI01000001">
    <property type="protein sequence ID" value="CRK86375.1"/>
    <property type="molecule type" value="Genomic_DNA"/>
</dbReference>
<evidence type="ECO:0000313" key="2">
    <source>
        <dbReference type="Proteomes" id="UP000183832"/>
    </source>
</evidence>
<proteinExistence type="predicted"/>
<dbReference type="Proteomes" id="UP000183832">
    <property type="component" value="Unassembled WGS sequence"/>
</dbReference>
<gene>
    <name evidence="1" type="ORF">CLUMA_CG000272</name>
</gene>
<reference evidence="1 2" key="1">
    <citation type="submission" date="2015-04" db="EMBL/GenBank/DDBJ databases">
        <authorList>
            <person name="Syromyatnikov M.Y."/>
            <person name="Popov V.N."/>
        </authorList>
    </citation>
    <scope>NUCLEOTIDE SEQUENCE [LARGE SCALE GENOMIC DNA]</scope>
</reference>
<name>A0A1J1HEJ2_9DIPT</name>
<accession>A0A1J1HEJ2</accession>
<protein>
    <submittedName>
        <fullName evidence="1">CLUMA_CG000272, isoform A</fullName>
    </submittedName>
</protein>
<dbReference type="AlphaFoldDB" id="A0A1J1HEJ2"/>
<keyword evidence="2" id="KW-1185">Reference proteome</keyword>
<evidence type="ECO:0000313" key="1">
    <source>
        <dbReference type="EMBL" id="CRK86375.1"/>
    </source>
</evidence>
<sequence length="137" mass="16689">MNFMFSDIEFKIKFQQLIDNQIIHKEQEDVLVLVDDTFIRLPKDLLSFTSFVGDYERDSVQCRLLKLEMNIVFLKAFKYLSMFSFVLNERFSLLHLKVIRTRKFWGFVCKSCYNMKLYIYHKRFKALQEIVVFTERK</sequence>
<organism evidence="1 2">
    <name type="scientific">Clunio marinus</name>
    <dbReference type="NCBI Taxonomy" id="568069"/>
    <lineage>
        <taxon>Eukaryota</taxon>
        <taxon>Metazoa</taxon>
        <taxon>Ecdysozoa</taxon>
        <taxon>Arthropoda</taxon>
        <taxon>Hexapoda</taxon>
        <taxon>Insecta</taxon>
        <taxon>Pterygota</taxon>
        <taxon>Neoptera</taxon>
        <taxon>Endopterygota</taxon>
        <taxon>Diptera</taxon>
        <taxon>Nematocera</taxon>
        <taxon>Chironomoidea</taxon>
        <taxon>Chironomidae</taxon>
        <taxon>Clunio</taxon>
    </lineage>
</organism>